<dbReference type="Pfam" id="PF17937">
    <property type="entry name" value="TetR_C_28"/>
    <property type="match status" value="1"/>
</dbReference>
<accession>A0A127Q0E1</accession>
<dbReference type="Gene3D" id="1.10.357.10">
    <property type="entry name" value="Tetracycline Repressor, domain 2"/>
    <property type="match status" value="1"/>
</dbReference>
<gene>
    <name evidence="2" type="ORF">CPter91_1081</name>
</gene>
<proteinExistence type="predicted"/>
<dbReference type="Proteomes" id="UP000074561">
    <property type="component" value="Chromosome"/>
</dbReference>
<dbReference type="InterPro" id="IPR041479">
    <property type="entry name" value="TetR_CgmR_C"/>
</dbReference>
<feature type="domain" description="TetR transcriptional regulator CgmR-like C-terminal" evidence="1">
    <location>
        <begin position="32"/>
        <end position="123"/>
    </location>
</feature>
<dbReference type="PATRIC" id="fig|279113.9.peg.1073"/>
<sequence length="129" mass="14653">MVVAMIDHMFEHTRSLVEQAIKMEKDVPNTILKSMVRLTADVSGRMKDFSQGLFQSAVAEEPSVIEPFSQFYGDYWAKIVEEAQDPVRALMIWTSVEGLILLDSYKPPPYTHEQRNALVELLLVEASHA</sequence>
<evidence type="ECO:0000313" key="2">
    <source>
        <dbReference type="EMBL" id="AMP03466.1"/>
    </source>
</evidence>
<dbReference type="KEGG" id="cpra:CPter91_1081"/>
<protein>
    <recommendedName>
        <fullName evidence="1">TetR transcriptional regulator CgmR-like C-terminal domain-containing protein</fullName>
    </recommendedName>
</protein>
<dbReference type="AlphaFoldDB" id="A0A127Q0E1"/>
<evidence type="ECO:0000259" key="1">
    <source>
        <dbReference type="Pfam" id="PF17937"/>
    </source>
</evidence>
<dbReference type="EMBL" id="CP013234">
    <property type="protein sequence ID" value="AMP03466.1"/>
    <property type="molecule type" value="Genomic_DNA"/>
</dbReference>
<organism evidence="2 3">
    <name type="scientific">Collimonas pratensis</name>
    <dbReference type="NCBI Taxonomy" id="279113"/>
    <lineage>
        <taxon>Bacteria</taxon>
        <taxon>Pseudomonadati</taxon>
        <taxon>Pseudomonadota</taxon>
        <taxon>Betaproteobacteria</taxon>
        <taxon>Burkholderiales</taxon>
        <taxon>Oxalobacteraceae</taxon>
        <taxon>Collimonas</taxon>
    </lineage>
</organism>
<evidence type="ECO:0000313" key="3">
    <source>
        <dbReference type="Proteomes" id="UP000074561"/>
    </source>
</evidence>
<name>A0A127Q0E1_9BURK</name>
<reference evidence="2 3" key="1">
    <citation type="submission" date="2015-11" db="EMBL/GenBank/DDBJ databases">
        <title>Exploring the genomic traits of fungus-feeding bacterial genus Collimonas.</title>
        <authorList>
            <person name="Song C."/>
            <person name="Schmidt R."/>
            <person name="de Jager V."/>
            <person name="Krzyzanowska D."/>
            <person name="Jongedijk E."/>
            <person name="Cankar K."/>
            <person name="Beekwilder J."/>
            <person name="van Veen A."/>
            <person name="de Boer W."/>
            <person name="van Veen J.A."/>
            <person name="Garbeva P."/>
        </authorList>
    </citation>
    <scope>NUCLEOTIDE SEQUENCE [LARGE SCALE GENOMIC DNA]</scope>
    <source>
        <strain evidence="2 3">Ter91</strain>
    </source>
</reference>